<keyword evidence="1" id="KW-0647">Proteasome</keyword>
<gene>
    <name evidence="1" type="ORF">ENG09_05160</name>
    <name evidence="2" type="ORF">ENI32_00975</name>
    <name evidence="3" type="ORF">SBU_001018</name>
</gene>
<dbReference type="PANTHER" id="PTHR35610:SF7">
    <property type="entry name" value="3-ISOPROPYLMALATE DEHYDRATASE"/>
    <property type="match status" value="1"/>
</dbReference>
<dbReference type="EMBL" id="LYOR01000004">
    <property type="protein sequence ID" value="OFV66081.1"/>
    <property type="molecule type" value="Genomic_DNA"/>
</dbReference>
<protein>
    <submittedName>
        <fullName evidence="3">3-isopropylmalate dehydratase</fullName>
    </submittedName>
    <submittedName>
        <fullName evidence="1">Proteasome assembly chaperone family protein</fullName>
    </submittedName>
</protein>
<accession>A0A1F2P5T2</accession>
<dbReference type="Gene3D" id="3.40.50.10900">
    <property type="entry name" value="PAC-like subunit"/>
    <property type="match status" value="1"/>
</dbReference>
<evidence type="ECO:0000313" key="3">
    <source>
        <dbReference type="EMBL" id="OFV66081.1"/>
    </source>
</evidence>
<sequence length="257" mass="28212">MRDVEVVTVKSIELTSPIMIEGLPGVGHVGKLVAEYLIEELAAEKIIEIYSPHFPPQVIVNPDGTVRMVRNEIFAYSSDEIELLILVGDHQSNTNEGHYILSEAFLDIALNYNVKRIYTLGGYGIGQLVEKPRVIGAANKPELVDEMKKYGVEFSENEPGGGIIGASGLILGLGGMKGIEAVCLMGVTSGYLVDPRSAQAVLRILTEILGIKVDMEALEERAKEMETIVARLKEMEQMQGEIEPGEISTEEHLDYIR</sequence>
<dbReference type="NCBIfam" id="TIGR00162">
    <property type="entry name" value="proteasome assembly chaperone family protein"/>
    <property type="match status" value="1"/>
</dbReference>
<dbReference type="InterPro" id="IPR004426">
    <property type="entry name" value="MJ1210-like"/>
</dbReference>
<keyword evidence="4" id="KW-1185">Reference proteome</keyword>
<dbReference type="Pfam" id="PF09754">
    <property type="entry name" value="PAC2"/>
    <property type="match status" value="1"/>
</dbReference>
<dbReference type="GO" id="GO:0000502">
    <property type="term" value="C:proteasome complex"/>
    <property type="evidence" value="ECO:0007669"/>
    <property type="project" value="UniProtKB-KW"/>
</dbReference>
<dbReference type="Proteomes" id="UP000885936">
    <property type="component" value="Unassembled WGS sequence"/>
</dbReference>
<dbReference type="PATRIC" id="fig|1839936.3.peg.1027"/>
<dbReference type="AlphaFoldDB" id="A0A1F2P5T2"/>
<evidence type="ECO:0000313" key="1">
    <source>
        <dbReference type="EMBL" id="HDM36623.1"/>
    </source>
</evidence>
<dbReference type="SUPFAM" id="SSF159659">
    <property type="entry name" value="Cgl1923-like"/>
    <property type="match status" value="1"/>
</dbReference>
<dbReference type="InterPro" id="IPR019151">
    <property type="entry name" value="Proteasome_assmbl_chaperone_2"/>
</dbReference>
<organism evidence="3 4">
    <name type="scientific">Candidatus Syntropharchaeum butanivorans</name>
    <dbReference type="NCBI Taxonomy" id="1839936"/>
    <lineage>
        <taxon>Archaea</taxon>
        <taxon>Methanobacteriati</taxon>
        <taxon>Methanobacteriota</taxon>
        <taxon>Stenosarchaea group</taxon>
        <taxon>Methanomicrobia</taxon>
        <taxon>Methanosarcinales</taxon>
        <taxon>ANME-2 cluster</taxon>
        <taxon>Candidatus Syntropharchaeum</taxon>
    </lineage>
</organism>
<evidence type="ECO:0000313" key="2">
    <source>
        <dbReference type="EMBL" id="HEC56451.1"/>
    </source>
</evidence>
<reference evidence="1" key="2">
    <citation type="journal article" date="2020" name="mSystems">
        <title>Genome- and Community-Level Interaction Insights into Carbon Utilization and Element Cycling Functions of Hydrothermarchaeota in Hydrothermal Sediment.</title>
        <authorList>
            <person name="Zhou Z."/>
            <person name="Liu Y."/>
            <person name="Xu W."/>
            <person name="Pan J."/>
            <person name="Luo Z.H."/>
            <person name="Li M."/>
        </authorList>
    </citation>
    <scope>NUCLEOTIDE SEQUENCE [LARGE SCALE GENOMIC DNA]</scope>
    <source>
        <strain evidence="1">HyVt-185</strain>
        <strain evidence="2">HyVt-386</strain>
    </source>
</reference>
<reference evidence="3 4" key="1">
    <citation type="submission" date="2016-05" db="EMBL/GenBank/DDBJ databases">
        <title>Microbial consortia oxidize butane by reversing methanogenesis.</title>
        <authorList>
            <person name="Laso-Perez R."/>
            <person name="Richter M."/>
            <person name="Wegener G."/>
            <person name="Musat F."/>
        </authorList>
    </citation>
    <scope>NUCLEOTIDE SEQUENCE [LARGE SCALE GENOMIC DNA]</scope>
    <source>
        <strain evidence="3">BOX1</strain>
    </source>
</reference>
<dbReference type="PANTHER" id="PTHR35610">
    <property type="entry name" value="3-ISOPROPYLMALATE DEHYDRATASE-RELATED"/>
    <property type="match status" value="1"/>
</dbReference>
<comment type="caution">
    <text evidence="3">The sequence shown here is derived from an EMBL/GenBank/DDBJ whole genome shotgun (WGS) entry which is preliminary data.</text>
</comment>
<name>A0A1F2P5T2_9EURY</name>
<dbReference type="Proteomes" id="UP000185779">
    <property type="component" value="Unassembled WGS sequence"/>
</dbReference>
<evidence type="ECO:0000313" key="4">
    <source>
        <dbReference type="Proteomes" id="UP000185779"/>
    </source>
</evidence>
<dbReference type="EMBL" id="DRIE01000013">
    <property type="protein sequence ID" value="HEC56451.1"/>
    <property type="molecule type" value="Genomic_DNA"/>
</dbReference>
<proteinExistence type="predicted"/>
<dbReference type="EMBL" id="DQZR01000220">
    <property type="protein sequence ID" value="HDM36623.1"/>
    <property type="molecule type" value="Genomic_DNA"/>
</dbReference>
<dbReference type="Proteomes" id="UP000885863">
    <property type="component" value="Unassembled WGS sequence"/>
</dbReference>
<dbReference type="STRING" id="1839936.SBU_001018"/>
<dbReference type="InterPro" id="IPR038389">
    <property type="entry name" value="PSMG2_sf"/>
</dbReference>